<dbReference type="EMBL" id="JAUSTZ010000002">
    <property type="protein sequence ID" value="MDQ0225265.1"/>
    <property type="molecule type" value="Genomic_DNA"/>
</dbReference>
<dbReference type="Proteomes" id="UP001232245">
    <property type="component" value="Unassembled WGS sequence"/>
</dbReference>
<organism evidence="7 8">
    <name type="scientific">Metabacillus niabensis</name>
    <dbReference type="NCBI Taxonomy" id="324854"/>
    <lineage>
        <taxon>Bacteria</taxon>
        <taxon>Bacillati</taxon>
        <taxon>Bacillota</taxon>
        <taxon>Bacilli</taxon>
        <taxon>Bacillales</taxon>
        <taxon>Bacillaceae</taxon>
        <taxon>Metabacillus</taxon>
    </lineage>
</organism>
<accession>A0ABT9YZ42</accession>
<evidence type="ECO:0000256" key="4">
    <source>
        <dbReference type="SAM" id="Phobius"/>
    </source>
</evidence>
<reference evidence="7 8" key="1">
    <citation type="submission" date="2023-07" db="EMBL/GenBank/DDBJ databases">
        <title>Genomic Encyclopedia of Type Strains, Phase IV (KMG-IV): sequencing the most valuable type-strain genomes for metagenomic binning, comparative biology and taxonomic classification.</title>
        <authorList>
            <person name="Goeker M."/>
        </authorList>
    </citation>
    <scope>NUCLEOTIDE SEQUENCE [LARGE SCALE GENOMIC DNA]</scope>
    <source>
        <strain evidence="7 8">DSM 17723</strain>
    </source>
</reference>
<dbReference type="NCBIfam" id="TIGR01787">
    <property type="entry name" value="squalene_cyclas"/>
    <property type="match status" value="1"/>
</dbReference>
<sequence length="624" mass="70605">MVNFKENIKKKVSVRIKELEMLQNEDGTWNFCFEGGLMTDAFLIILLRSLQINDEESLILRLANRIIHLQNSSGVWASHPDEKTGHLSTTIQAYTALLCSNYYTREHPKLKQAELFIRQNGGLSKAHFMTKWMLAVNGLYHWPPLFYIPMSFLLIPSTWPINIYQFSGYARIHLIPMIVAANKKFSIQNPSLPDLSHLISNRSHNNWNLDCTTRSNHLFIEEMKRLTNLPHYFHRKGYEQAEQYMLKRIEDDGTLYSYASATFFMIYALIALGYNKKSPIIQKAINGLKQLISTNCNGIHLENSTSTIWDTALISYALQEAGVPTHHKMIKKSTSYLLLKQHRKLGDWKVHNPIIAPGGWGFSHNNTINPDNDDTSAALRAITRRALIENKASISWFKGATYLLSMQNRDGGFGAFEKNANSLLLSYIPLENAPDAAIDPSTPDLTGRVLEFFGNFANLTTQHPSVKAAVDWLISNQQANGSWYGRWGVCYIYGTWAAITGLIAVGYPSTSPQIVKAIKWLESIQHGDGGWGESCKSSEKKTFIPLPYSTPSQTAWALDAIIQAGGQKRKSVERGISYLLSNEKTKEEMSYPTGIGLPGQFYIHYHSYNKIFPLLALAHYLQKQ</sequence>
<comment type="similarity">
    <text evidence="2">Belongs to the terpene cyclase/mutase family.</text>
</comment>
<comment type="caution">
    <text evidence="7">The sequence shown here is derived from an EMBL/GenBank/DDBJ whole genome shotgun (WGS) entry which is preliminary data.</text>
</comment>
<keyword evidence="4" id="KW-0472">Membrane</keyword>
<keyword evidence="4" id="KW-1133">Transmembrane helix</keyword>
<evidence type="ECO:0000259" key="6">
    <source>
        <dbReference type="Pfam" id="PF13249"/>
    </source>
</evidence>
<evidence type="ECO:0000259" key="5">
    <source>
        <dbReference type="Pfam" id="PF13243"/>
    </source>
</evidence>
<dbReference type="PANTHER" id="PTHR11764:SF20">
    <property type="entry name" value="LANOSTEROL SYNTHASE"/>
    <property type="match status" value="1"/>
</dbReference>
<dbReference type="GO" id="GO:0016829">
    <property type="term" value="F:lyase activity"/>
    <property type="evidence" value="ECO:0007669"/>
    <property type="project" value="UniProtKB-KW"/>
</dbReference>
<dbReference type="PANTHER" id="PTHR11764">
    <property type="entry name" value="TERPENE CYCLASE/MUTASE FAMILY MEMBER"/>
    <property type="match status" value="1"/>
</dbReference>
<evidence type="ECO:0000256" key="2">
    <source>
        <dbReference type="ARBA" id="ARBA00009755"/>
    </source>
</evidence>
<dbReference type="SUPFAM" id="SSF48239">
    <property type="entry name" value="Terpenoid cyclases/Protein prenyltransferases"/>
    <property type="match status" value="2"/>
</dbReference>
<dbReference type="EC" id="4.2.1.137" evidence="7"/>
<evidence type="ECO:0000313" key="8">
    <source>
        <dbReference type="Proteomes" id="UP001232245"/>
    </source>
</evidence>
<keyword evidence="4" id="KW-0812">Transmembrane</keyword>
<dbReference type="InterPro" id="IPR018333">
    <property type="entry name" value="Squalene_cyclase"/>
</dbReference>
<dbReference type="InterPro" id="IPR032697">
    <property type="entry name" value="SQ_cyclase_N"/>
</dbReference>
<protein>
    <submittedName>
        <fullName evidence="7">Sporulenol synthase</fullName>
        <ecNumber evidence="7">4.2.1.137</ecNumber>
    </submittedName>
</protein>
<evidence type="ECO:0000256" key="1">
    <source>
        <dbReference type="ARBA" id="ARBA00004999"/>
    </source>
</evidence>
<evidence type="ECO:0000256" key="3">
    <source>
        <dbReference type="ARBA" id="ARBA00022737"/>
    </source>
</evidence>
<dbReference type="InterPro" id="IPR032696">
    <property type="entry name" value="SQ_cyclase_C"/>
</dbReference>
<dbReference type="RefSeq" id="WP_174880090.1">
    <property type="nucleotide sequence ID" value="NZ_CADEPK010000099.1"/>
</dbReference>
<keyword evidence="7" id="KW-0456">Lyase</keyword>
<dbReference type="Pfam" id="PF13243">
    <property type="entry name" value="SQHop_cyclase_C"/>
    <property type="match status" value="1"/>
</dbReference>
<proteinExistence type="inferred from homology"/>
<feature type="domain" description="Squalene cyclase N-terminal" evidence="6">
    <location>
        <begin position="19"/>
        <end position="292"/>
    </location>
</feature>
<feature type="transmembrane region" description="Helical" evidence="4">
    <location>
        <begin position="255"/>
        <end position="274"/>
    </location>
</feature>
<dbReference type="Gene3D" id="1.50.10.20">
    <property type="match status" value="2"/>
</dbReference>
<gene>
    <name evidence="7" type="ORF">J2S02_001594</name>
</gene>
<dbReference type="Pfam" id="PF13249">
    <property type="entry name" value="SQHop_cyclase_N"/>
    <property type="match status" value="1"/>
</dbReference>
<keyword evidence="8" id="KW-1185">Reference proteome</keyword>
<feature type="domain" description="Squalene cyclase C-terminal" evidence="5">
    <location>
        <begin position="306"/>
        <end position="621"/>
    </location>
</feature>
<evidence type="ECO:0000313" key="7">
    <source>
        <dbReference type="EMBL" id="MDQ0225265.1"/>
    </source>
</evidence>
<comment type="pathway">
    <text evidence="1">Secondary metabolite biosynthesis; hopanoid biosynthesis.</text>
</comment>
<dbReference type="SFLD" id="SFLDG01016">
    <property type="entry name" value="Prenyltransferase_Like_2"/>
    <property type="match status" value="1"/>
</dbReference>
<name>A0ABT9YZ42_9BACI</name>
<dbReference type="InterPro" id="IPR008930">
    <property type="entry name" value="Terpenoid_cyclase/PrenylTrfase"/>
</dbReference>
<keyword evidence="3" id="KW-0677">Repeat</keyword>